<dbReference type="PANTHER" id="PTHR10357:SF210">
    <property type="entry name" value="MALTODEXTRIN GLUCOSIDASE"/>
    <property type="match status" value="1"/>
</dbReference>
<dbReference type="Gene3D" id="3.20.20.80">
    <property type="entry name" value="Glycosidases"/>
    <property type="match status" value="1"/>
</dbReference>
<keyword evidence="2" id="KW-0326">Glycosidase</keyword>
<sequence length="680" mass="77310">MYEVKGRERVRGERLGRYVVEFSCRWPSEVGHLYLVSSFTSFFPGRVELTREGQRGRAVVKLWEGVYPYRFASTCGVSFPDEENPLRTTVRLWPDMDYTEEFSLAAVGVQELLRASREGELSPDVVVHDERDPAFISYYLGHTVVRLKAPRGVLTRVFIETRGGTAAPMERFCSNEWVDVFQGMVVGRIEPYRFVLEADGEKVLFGDNGLGDEEYISPERVVGVDEPRWYLGATYYLVFPDSFTRSSGILERRPRSRLGGRLKDITSGLDHVASLGVDAIYLTPIYRASSYHRYDVADHTAIDESLGGWEDWFELVREAGGRGIRLVLDIVAHHASPCSREFSEALLNPASPYRSWFRFFREPCESEVEALRRYVSEGCRELPRELWGRRPFYEAFMCNWLMPKLNYSNPEVVERLLGIAAFWLERGAGGFRVDVGHAIPDHVLRAFYEKVKEVCRDCVVVLEITKGAGLYPLGIVADSAMNYDLRALLLEFLVYGTIDAAQFVERVKELYASMPVHVAHSMYNLLGSHDTPRIATLCEKCGARCLRALYVALFATPGSPSIYYGDEVGMRGGGDPDNRLPMVWNEEVWDKELLSLIRRLSALRRRLKPLRLGFFDAEPIGGEAVKLTRWWEGEEVVVLLSRGPAGAELPKEYLDVESGKLVGEVALEPYSWRILYSRKS</sequence>
<dbReference type="CDD" id="cd11338">
    <property type="entry name" value="AmyAc_CMD"/>
    <property type="match status" value="1"/>
</dbReference>
<dbReference type="PANTHER" id="PTHR10357">
    <property type="entry name" value="ALPHA-AMYLASE FAMILY MEMBER"/>
    <property type="match status" value="1"/>
</dbReference>
<dbReference type="EMBL" id="DRZM01000135">
    <property type="protein sequence ID" value="HHP04957.1"/>
    <property type="molecule type" value="Genomic_DNA"/>
</dbReference>
<proteinExistence type="predicted"/>
<evidence type="ECO:0000256" key="1">
    <source>
        <dbReference type="ARBA" id="ARBA00022801"/>
    </source>
</evidence>
<dbReference type="InterPro" id="IPR006047">
    <property type="entry name" value="GH13_cat_dom"/>
</dbReference>
<dbReference type="SUPFAM" id="SSF51445">
    <property type="entry name" value="(Trans)glycosidases"/>
    <property type="match status" value="1"/>
</dbReference>
<evidence type="ECO:0000313" key="4">
    <source>
        <dbReference type="EMBL" id="HHP04957.1"/>
    </source>
</evidence>
<evidence type="ECO:0000256" key="2">
    <source>
        <dbReference type="ARBA" id="ARBA00023295"/>
    </source>
</evidence>
<dbReference type="InterPro" id="IPR059128">
    <property type="entry name" value="SMMA_beta-sandwich_2"/>
</dbReference>
<dbReference type="GO" id="GO:0005975">
    <property type="term" value="P:carbohydrate metabolic process"/>
    <property type="evidence" value="ECO:0007669"/>
    <property type="project" value="InterPro"/>
</dbReference>
<dbReference type="Pfam" id="PF00128">
    <property type="entry name" value="Alpha-amylase"/>
    <property type="match status" value="1"/>
</dbReference>
<reference evidence="4" key="1">
    <citation type="journal article" date="2020" name="mSystems">
        <title>Genome- and Community-Level Interaction Insights into Carbon Utilization and Element Cycling Functions of Hydrothermarchaeota in Hydrothermal Sediment.</title>
        <authorList>
            <person name="Zhou Z."/>
            <person name="Liu Y."/>
            <person name="Xu W."/>
            <person name="Pan J."/>
            <person name="Luo Z.H."/>
            <person name="Li M."/>
        </authorList>
    </citation>
    <scope>NUCLEOTIDE SEQUENCE [LARGE SCALE GENOMIC DNA]</scope>
    <source>
        <strain evidence="4">SpSt-1125</strain>
    </source>
</reference>
<organism evidence="4">
    <name type="scientific">Thermofilum pendens</name>
    <dbReference type="NCBI Taxonomy" id="2269"/>
    <lineage>
        <taxon>Archaea</taxon>
        <taxon>Thermoproteota</taxon>
        <taxon>Thermoprotei</taxon>
        <taxon>Thermofilales</taxon>
        <taxon>Thermofilaceae</taxon>
        <taxon>Thermofilum</taxon>
    </lineage>
</organism>
<accession>A0A7J3X766</accession>
<gene>
    <name evidence="4" type="ORF">ENM88_04310</name>
</gene>
<dbReference type="GO" id="GO:0004553">
    <property type="term" value="F:hydrolase activity, hydrolyzing O-glycosyl compounds"/>
    <property type="evidence" value="ECO:0007669"/>
    <property type="project" value="InterPro"/>
</dbReference>
<dbReference type="AlphaFoldDB" id="A0A7J3X766"/>
<feature type="domain" description="Glycosyl hydrolase family 13 catalytic" evidence="3">
    <location>
        <begin position="237"/>
        <end position="604"/>
    </location>
</feature>
<evidence type="ECO:0000259" key="3">
    <source>
        <dbReference type="SMART" id="SM00642"/>
    </source>
</evidence>
<dbReference type="Pfam" id="PF22426">
    <property type="entry name" value="SMMA_N"/>
    <property type="match status" value="1"/>
</dbReference>
<dbReference type="InterPro" id="IPR004185">
    <property type="entry name" value="Glyco_hydro_13_lg-like_dom"/>
</dbReference>
<name>A0A7J3X766_THEPE</name>
<protein>
    <submittedName>
        <fullName evidence="4">Glycoside hydrolase family 13 protein</fullName>
    </submittedName>
</protein>
<dbReference type="InterPro" id="IPR017853">
    <property type="entry name" value="GH"/>
</dbReference>
<keyword evidence="1 4" id="KW-0378">Hydrolase</keyword>
<dbReference type="CDD" id="cd02857">
    <property type="entry name" value="E_set_CDase_PDE_N"/>
    <property type="match status" value="1"/>
</dbReference>
<comment type="caution">
    <text evidence="4">The sequence shown here is derived from an EMBL/GenBank/DDBJ whole genome shotgun (WGS) entry which is preliminary data.</text>
</comment>
<dbReference type="SMART" id="SM00642">
    <property type="entry name" value="Aamy"/>
    <property type="match status" value="1"/>
</dbReference>
<dbReference type="InterPro" id="IPR013783">
    <property type="entry name" value="Ig-like_fold"/>
</dbReference>
<dbReference type="Gene3D" id="2.60.40.10">
    <property type="entry name" value="Immunoglobulins"/>
    <property type="match status" value="2"/>
</dbReference>